<evidence type="ECO:0008006" key="4">
    <source>
        <dbReference type="Google" id="ProtNLM"/>
    </source>
</evidence>
<keyword evidence="1" id="KW-0732">Signal</keyword>
<reference evidence="3" key="1">
    <citation type="journal article" date="2019" name="Int. J. Syst. Evol. Microbiol.">
        <title>The Global Catalogue of Microorganisms (GCM) 10K type strain sequencing project: providing services to taxonomists for standard genome sequencing and annotation.</title>
        <authorList>
            <consortium name="The Broad Institute Genomics Platform"/>
            <consortium name="The Broad Institute Genome Sequencing Center for Infectious Disease"/>
            <person name="Wu L."/>
            <person name="Ma J."/>
        </authorList>
    </citation>
    <scope>NUCLEOTIDE SEQUENCE [LARGE SCALE GENOMIC DNA]</scope>
    <source>
        <strain evidence="3">CGMCC 1.15422</strain>
    </source>
</reference>
<name>A0ABQ1WGI9_9FLAO</name>
<feature type="signal peptide" evidence="1">
    <location>
        <begin position="1"/>
        <end position="27"/>
    </location>
</feature>
<dbReference type="Proteomes" id="UP000605733">
    <property type="component" value="Unassembled WGS sequence"/>
</dbReference>
<keyword evidence="3" id="KW-1185">Reference proteome</keyword>
<dbReference type="InterPro" id="IPR033786">
    <property type="entry name" value="TTHB210-like"/>
</dbReference>
<dbReference type="EMBL" id="BMIX01000002">
    <property type="protein sequence ID" value="GGG29121.1"/>
    <property type="molecule type" value="Genomic_DNA"/>
</dbReference>
<evidence type="ECO:0000313" key="2">
    <source>
        <dbReference type="EMBL" id="GGG29121.1"/>
    </source>
</evidence>
<feature type="chain" id="PRO_5046849152" description="DUF5602 domain-containing protein" evidence="1">
    <location>
        <begin position="28"/>
        <end position="276"/>
    </location>
</feature>
<sequence>MMKKSSFHVTLQIALFSFIIISFTSCEQENIPTQDLEINTSNLKAERSKPVEKVNDFYGSAQPIGNGVARSYVSINHEGEPVSIGVLFSEKALENLGNEALNLTLELHSKARGLIVNHIDFGYNPMGHPGPVFMQEHFDIHFYWISVEEKLSIPFMVDDGEALDLPHSSTWPSNYEYEPATIPEMGRHWISEEQIHSDTFDETFIYGSYNSQFTFYEPMITTEYLQAKDFEDSYVITPLGAYEKPGYYSNSYKIMYDEVKKQYRVELTDMFWEDGL</sequence>
<evidence type="ECO:0000313" key="3">
    <source>
        <dbReference type="Proteomes" id="UP000605733"/>
    </source>
</evidence>
<evidence type="ECO:0000256" key="1">
    <source>
        <dbReference type="SAM" id="SignalP"/>
    </source>
</evidence>
<accession>A0ABQ1WGI9</accession>
<dbReference type="CDD" id="cd11669">
    <property type="entry name" value="TTHB210-like"/>
    <property type="match status" value="1"/>
</dbReference>
<protein>
    <recommendedName>
        <fullName evidence="4">DUF5602 domain-containing protein</fullName>
    </recommendedName>
</protein>
<dbReference type="PROSITE" id="PS51257">
    <property type="entry name" value="PROKAR_LIPOPROTEIN"/>
    <property type="match status" value="1"/>
</dbReference>
<dbReference type="RefSeq" id="WP_011711288.1">
    <property type="nucleotide sequence ID" value="NZ_BMIX01000002.1"/>
</dbReference>
<comment type="caution">
    <text evidence="2">The sequence shown here is derived from an EMBL/GenBank/DDBJ whole genome shotgun (WGS) entry which is preliminary data.</text>
</comment>
<organism evidence="2 3">
    <name type="scientific">Christiangramia forsetii</name>
    <dbReference type="NCBI Taxonomy" id="411153"/>
    <lineage>
        <taxon>Bacteria</taxon>
        <taxon>Pseudomonadati</taxon>
        <taxon>Bacteroidota</taxon>
        <taxon>Flavobacteriia</taxon>
        <taxon>Flavobacteriales</taxon>
        <taxon>Flavobacteriaceae</taxon>
        <taxon>Christiangramia</taxon>
    </lineage>
</organism>
<gene>
    <name evidence="2" type="ORF">GCM10011532_10760</name>
</gene>
<proteinExistence type="predicted"/>